<dbReference type="Gene3D" id="2.60.120.620">
    <property type="entry name" value="q2cbj1_9rhob like domain"/>
    <property type="match status" value="1"/>
</dbReference>
<organism evidence="3 4">
    <name type="scientific">Schizophyllum amplum</name>
    <dbReference type="NCBI Taxonomy" id="97359"/>
    <lineage>
        <taxon>Eukaryota</taxon>
        <taxon>Fungi</taxon>
        <taxon>Dikarya</taxon>
        <taxon>Basidiomycota</taxon>
        <taxon>Agaricomycotina</taxon>
        <taxon>Agaricomycetes</taxon>
        <taxon>Agaricomycetidae</taxon>
        <taxon>Agaricales</taxon>
        <taxon>Schizophyllaceae</taxon>
        <taxon>Schizophyllum</taxon>
    </lineage>
</organism>
<reference evidence="3 4" key="1">
    <citation type="journal article" date="2019" name="New Phytol.">
        <title>Comparative genomics reveals unique wood-decay strategies and fruiting body development in the Schizophyllaceae.</title>
        <authorList>
            <person name="Almasi E."/>
            <person name="Sahu N."/>
            <person name="Krizsan K."/>
            <person name="Balint B."/>
            <person name="Kovacs G.M."/>
            <person name="Kiss B."/>
            <person name="Cseklye J."/>
            <person name="Drula E."/>
            <person name="Henrissat B."/>
            <person name="Nagy I."/>
            <person name="Chovatia M."/>
            <person name="Adam C."/>
            <person name="LaButti K."/>
            <person name="Lipzen A."/>
            <person name="Riley R."/>
            <person name="Grigoriev I.V."/>
            <person name="Nagy L.G."/>
        </authorList>
    </citation>
    <scope>NUCLEOTIDE SEQUENCE [LARGE SCALE GENOMIC DNA]</scope>
    <source>
        <strain evidence="3 4">NL-1724</strain>
    </source>
</reference>
<evidence type="ECO:0000256" key="1">
    <source>
        <dbReference type="SAM" id="MobiDB-lite"/>
    </source>
</evidence>
<dbReference type="Pfam" id="PF13640">
    <property type="entry name" value="2OG-FeII_Oxy_3"/>
    <property type="match status" value="1"/>
</dbReference>
<name>A0A550CBG7_9AGAR</name>
<dbReference type="Proteomes" id="UP000320762">
    <property type="component" value="Unassembled WGS sequence"/>
</dbReference>
<dbReference type="AlphaFoldDB" id="A0A550CBG7"/>
<evidence type="ECO:0000259" key="2">
    <source>
        <dbReference type="Pfam" id="PF13640"/>
    </source>
</evidence>
<protein>
    <recommendedName>
        <fullName evidence="2">Prolyl 4-hydroxylase alpha subunit Fe(2+) 2OG dioxygenase domain-containing protein</fullName>
    </recommendedName>
</protein>
<gene>
    <name evidence="3" type="ORF">BD626DRAFT_570366</name>
</gene>
<dbReference type="STRING" id="97359.A0A550CBG7"/>
<evidence type="ECO:0000313" key="3">
    <source>
        <dbReference type="EMBL" id="TRM62151.1"/>
    </source>
</evidence>
<dbReference type="EMBL" id="VDMD01000014">
    <property type="protein sequence ID" value="TRM62151.1"/>
    <property type="molecule type" value="Genomic_DNA"/>
</dbReference>
<feature type="compositionally biased region" description="Polar residues" evidence="1">
    <location>
        <begin position="26"/>
        <end position="40"/>
    </location>
</feature>
<feature type="domain" description="Prolyl 4-hydroxylase alpha subunit Fe(2+) 2OG dioxygenase" evidence="2">
    <location>
        <begin position="146"/>
        <end position="238"/>
    </location>
</feature>
<comment type="caution">
    <text evidence="3">The sequence shown here is derived from an EMBL/GenBank/DDBJ whole genome shotgun (WGS) entry which is preliminary data.</text>
</comment>
<dbReference type="OrthoDB" id="27483at2759"/>
<evidence type="ECO:0000313" key="4">
    <source>
        <dbReference type="Proteomes" id="UP000320762"/>
    </source>
</evidence>
<sequence>MSMPDDNMHPPSDGLETVAGDVSGPDGSTNDNASIGSAHSTSSLKEKIEALCSTIEYRMPFVHGTLPIESDEEIKVFYGKPGDAHCIDLAHPTEEQLCHLEDACDPATFGRNQQDHQFTPPNHLLGLVRDELLEAHDVRLVYDLYKLNVYGRGSFFKPHKDTPRGKRSFGTLVMVFPALHEGGQLVLGSSKDEWTVDAASQILKDDQPHAVYVAFYGDVTHEVCTVISGHRVTLTWNIYTDDFLPSSLPLPPTLLAHDAAAKDALADLLADEGLLPKGGYLGFGLRYQYPVDDHADLRLLSRSLKGGDAMIKRACEALGLEVTVRVLYGSQNTDLSYDFDDRDDVFYAARYVIDREKLAVESLSEFFESSDEIIRDAGSEPVQRDLEADSDDDEYKYRSKEVVWVTAHDNGTNPAEGDYVAYGNEASMETIYGTFAIFAIIDRSKQEPLTSPYLGYPSRVALALQIPPASSSRALLARAPHTHTSHPLN</sequence>
<keyword evidence="4" id="KW-1185">Reference proteome</keyword>
<proteinExistence type="predicted"/>
<feature type="region of interest" description="Disordered" evidence="1">
    <location>
        <begin position="1"/>
        <end position="40"/>
    </location>
</feature>
<accession>A0A550CBG7</accession>
<dbReference type="PANTHER" id="PTHR33099:SF14">
    <property type="entry name" value="PROLYL 4-HYDROXYLASE ALPHA SUBUNIT FE(2+) 2OG DIOXYGENASE DOMAIN-CONTAINING PROTEIN"/>
    <property type="match status" value="1"/>
</dbReference>
<dbReference type="PANTHER" id="PTHR33099">
    <property type="entry name" value="FE2OG DIOXYGENASE DOMAIN-CONTAINING PROTEIN"/>
    <property type="match status" value="1"/>
</dbReference>
<dbReference type="InterPro" id="IPR044862">
    <property type="entry name" value="Pro_4_hyd_alph_FE2OG_OXY"/>
</dbReference>